<dbReference type="RefSeq" id="WP_265505769.1">
    <property type="nucleotide sequence ID" value="NZ_JAOTBE010000004.1"/>
</dbReference>
<dbReference type="InterPro" id="IPR003439">
    <property type="entry name" value="ABC_transporter-like_ATP-bd"/>
</dbReference>
<dbReference type="SUPFAM" id="SSF52540">
    <property type="entry name" value="P-loop containing nucleoside triphosphate hydrolases"/>
    <property type="match status" value="1"/>
</dbReference>
<dbReference type="EMBL" id="JBHLWQ010000088">
    <property type="protein sequence ID" value="MFC0200645.1"/>
    <property type="molecule type" value="Genomic_DNA"/>
</dbReference>
<accession>A0ABV6CLD4</accession>
<keyword evidence="3 5" id="KW-0067">ATP-binding</keyword>
<dbReference type="CDD" id="cd03225">
    <property type="entry name" value="ABC_cobalt_CbiO_domain1"/>
    <property type="match status" value="1"/>
</dbReference>
<name>A0ABV6CLD4_9RHOB</name>
<dbReference type="InterPro" id="IPR050095">
    <property type="entry name" value="ECF_ABC_transporter_ATP-bd"/>
</dbReference>
<feature type="domain" description="ABC transporter" evidence="4">
    <location>
        <begin position="11"/>
        <end position="237"/>
    </location>
</feature>
<dbReference type="PROSITE" id="PS50893">
    <property type="entry name" value="ABC_TRANSPORTER_2"/>
    <property type="match status" value="1"/>
</dbReference>
<dbReference type="PANTHER" id="PTHR43553">
    <property type="entry name" value="HEAVY METAL TRANSPORTER"/>
    <property type="match status" value="1"/>
</dbReference>
<evidence type="ECO:0000256" key="2">
    <source>
        <dbReference type="ARBA" id="ARBA00022741"/>
    </source>
</evidence>
<proteinExistence type="predicted"/>
<dbReference type="Pfam" id="PF00005">
    <property type="entry name" value="ABC_tran"/>
    <property type="match status" value="1"/>
</dbReference>
<dbReference type="GO" id="GO:0005524">
    <property type="term" value="F:ATP binding"/>
    <property type="evidence" value="ECO:0007669"/>
    <property type="project" value="UniProtKB-KW"/>
</dbReference>
<gene>
    <name evidence="5" type="ORF">ACFFIZ_10020</name>
</gene>
<evidence type="ECO:0000259" key="4">
    <source>
        <dbReference type="PROSITE" id="PS50893"/>
    </source>
</evidence>
<evidence type="ECO:0000256" key="3">
    <source>
        <dbReference type="ARBA" id="ARBA00022840"/>
    </source>
</evidence>
<keyword evidence="2" id="KW-0547">Nucleotide-binding</keyword>
<dbReference type="InterPro" id="IPR027417">
    <property type="entry name" value="P-loop_NTPase"/>
</dbReference>
<keyword evidence="6" id="KW-1185">Reference proteome</keyword>
<dbReference type="InterPro" id="IPR015856">
    <property type="entry name" value="ABC_transpr_CbiO/EcfA_su"/>
</dbReference>
<evidence type="ECO:0000313" key="5">
    <source>
        <dbReference type="EMBL" id="MFC0200645.1"/>
    </source>
</evidence>
<dbReference type="Gene3D" id="3.40.50.300">
    <property type="entry name" value="P-loop containing nucleotide triphosphate hydrolases"/>
    <property type="match status" value="1"/>
</dbReference>
<comment type="caution">
    <text evidence="5">The sequence shown here is derived from an EMBL/GenBank/DDBJ whole genome shotgun (WGS) entry which is preliminary data.</text>
</comment>
<reference evidence="5 6" key="1">
    <citation type="submission" date="2024-09" db="EMBL/GenBank/DDBJ databases">
        <authorList>
            <person name="Sun Q."/>
            <person name="Mori K."/>
        </authorList>
    </citation>
    <scope>NUCLEOTIDE SEQUENCE [LARGE SCALE GENOMIC DNA]</scope>
    <source>
        <strain evidence="5 6">CCM 7904</strain>
    </source>
</reference>
<organism evidence="5 6">
    <name type="scientific">Paracoccus rhizosphaerae</name>
    <dbReference type="NCBI Taxonomy" id="1133347"/>
    <lineage>
        <taxon>Bacteria</taxon>
        <taxon>Pseudomonadati</taxon>
        <taxon>Pseudomonadota</taxon>
        <taxon>Alphaproteobacteria</taxon>
        <taxon>Rhodobacterales</taxon>
        <taxon>Paracoccaceae</taxon>
        <taxon>Paracoccus</taxon>
    </lineage>
</organism>
<evidence type="ECO:0000313" key="6">
    <source>
        <dbReference type="Proteomes" id="UP001589795"/>
    </source>
</evidence>
<keyword evidence="1" id="KW-0813">Transport</keyword>
<dbReference type="SMART" id="SM00382">
    <property type="entry name" value="AAA"/>
    <property type="match status" value="1"/>
</dbReference>
<dbReference type="Proteomes" id="UP001589795">
    <property type="component" value="Unassembled WGS sequence"/>
</dbReference>
<dbReference type="InterPro" id="IPR003593">
    <property type="entry name" value="AAA+_ATPase"/>
</dbReference>
<sequence length="246" mass="27027">MAPREPDHVTIAADKLCFDASGRRILSDITLHSSARRIGVVGRNGSGKSTLARLVAGLLRPSGGSLRVAGHDMFRDRKAALRTVGVMFQNPEHQIIFPTVREEMAFGLRQMGQGKADAAATVLQVLDRFGKSHWIDAVVDQLSHGQKHLLCMMSVLAMRPRLLILDEPFAGLDIPTRLQLRRHLALADVAVLHVTHDPDDLQGYDEVFWLDQGRLRAVGPADTMLSEFAADMRRQGAADDLSRLAG</sequence>
<protein>
    <submittedName>
        <fullName evidence="5">Energy-coupling factor ABC transporter ATP-binding protein</fullName>
    </submittedName>
</protein>
<evidence type="ECO:0000256" key="1">
    <source>
        <dbReference type="ARBA" id="ARBA00022448"/>
    </source>
</evidence>